<reference evidence="2 3" key="1">
    <citation type="submission" date="2016-05" db="EMBL/GenBank/DDBJ databases">
        <title>Comparative analysis of secretome profiles of manganese(II)-oxidizing ascomycete fungi.</title>
        <authorList>
            <consortium name="DOE Joint Genome Institute"/>
            <person name="Zeiner C.A."/>
            <person name="Purvine S.O."/>
            <person name="Zink E.M."/>
            <person name="Wu S."/>
            <person name="Pasa-Tolic L."/>
            <person name="Chaput D.L."/>
            <person name="Haridas S."/>
            <person name="Grigoriev I.V."/>
            <person name="Santelli C.M."/>
            <person name="Hansel C.M."/>
        </authorList>
    </citation>
    <scope>NUCLEOTIDE SEQUENCE [LARGE SCALE GENOMIC DNA]</scope>
    <source>
        <strain evidence="2 3">SRC1lrK2f</strain>
    </source>
</reference>
<name>A0A177E0W8_ALTAL</name>
<evidence type="ECO:0000313" key="3">
    <source>
        <dbReference type="Proteomes" id="UP000077248"/>
    </source>
</evidence>
<protein>
    <submittedName>
        <fullName evidence="2">Uncharacterized protein</fullName>
    </submittedName>
</protein>
<dbReference type="VEuPathDB" id="FungiDB:CC77DRAFT_1046682"/>
<evidence type="ECO:0000256" key="1">
    <source>
        <dbReference type="SAM" id="SignalP"/>
    </source>
</evidence>
<dbReference type="EMBL" id="KV441470">
    <property type="protein sequence ID" value="OAG25408.1"/>
    <property type="molecule type" value="Genomic_DNA"/>
</dbReference>
<keyword evidence="3" id="KW-1185">Reference proteome</keyword>
<dbReference type="AlphaFoldDB" id="A0A177E0W8"/>
<gene>
    <name evidence="2" type="ORF">CC77DRAFT_1046682</name>
</gene>
<keyword evidence="1" id="KW-0732">Signal</keyword>
<accession>A0A177E0W8</accession>
<feature type="chain" id="PRO_5008060006" evidence="1">
    <location>
        <begin position="20"/>
        <end position="121"/>
    </location>
</feature>
<dbReference type="GeneID" id="29113046"/>
<dbReference type="KEGG" id="aalt:CC77DRAFT_1046682"/>
<evidence type="ECO:0000313" key="2">
    <source>
        <dbReference type="EMBL" id="OAG25408.1"/>
    </source>
</evidence>
<dbReference type="Proteomes" id="UP000077248">
    <property type="component" value="Unassembled WGS sequence"/>
</dbReference>
<feature type="signal peptide" evidence="1">
    <location>
        <begin position="1"/>
        <end position="19"/>
    </location>
</feature>
<proteinExistence type="predicted"/>
<dbReference type="RefSeq" id="XP_018390829.1">
    <property type="nucleotide sequence ID" value="XM_018527452.1"/>
</dbReference>
<sequence>MQLTLTLLSSLALVAGALAVENPLSFTTWACNNCASPADTVNGPCARTDHQIKQSDICITNPPLTNQGSLVVDFAKPGCTLFLYGNSKCEGDGDQTFGFVGSNVCRPIVFGARAAYKVICS</sequence>
<organism evidence="2 3">
    <name type="scientific">Alternaria alternata</name>
    <name type="common">Alternaria rot fungus</name>
    <name type="synonym">Torula alternata</name>
    <dbReference type="NCBI Taxonomy" id="5599"/>
    <lineage>
        <taxon>Eukaryota</taxon>
        <taxon>Fungi</taxon>
        <taxon>Dikarya</taxon>
        <taxon>Ascomycota</taxon>
        <taxon>Pezizomycotina</taxon>
        <taxon>Dothideomycetes</taxon>
        <taxon>Pleosporomycetidae</taxon>
        <taxon>Pleosporales</taxon>
        <taxon>Pleosporineae</taxon>
        <taxon>Pleosporaceae</taxon>
        <taxon>Alternaria</taxon>
        <taxon>Alternaria sect. Alternaria</taxon>
        <taxon>Alternaria alternata complex</taxon>
    </lineage>
</organism>